<accession>A0A160U2D1</accession>
<sequence>MLKEILSTGVAVMISGSLAPATTVRSDGGESISQAREFGESRLKTFVVLDDRGSDGTLRCSNGYEAPDGGVFFGPVPD</sequence>
<dbReference type="EMBL" id="CZQD01000048">
    <property type="protein sequence ID" value="CUS57798.1"/>
    <property type="molecule type" value="Genomic_DNA"/>
</dbReference>
<evidence type="ECO:0000313" key="1">
    <source>
        <dbReference type="EMBL" id="CUS57798.1"/>
    </source>
</evidence>
<organism evidence="1">
    <name type="scientific">hydrothermal vent metagenome</name>
    <dbReference type="NCBI Taxonomy" id="652676"/>
    <lineage>
        <taxon>unclassified sequences</taxon>
        <taxon>metagenomes</taxon>
        <taxon>ecological metagenomes</taxon>
    </lineage>
</organism>
<gene>
    <name evidence="1" type="ORF">MGWOODY_Hyp1878</name>
</gene>
<protein>
    <submittedName>
        <fullName evidence="1">Uncharacterized protein</fullName>
    </submittedName>
</protein>
<reference evidence="1" key="1">
    <citation type="submission" date="2015-10" db="EMBL/GenBank/DDBJ databases">
        <authorList>
            <person name="Gilbert D.G."/>
        </authorList>
    </citation>
    <scope>NUCLEOTIDE SEQUENCE</scope>
</reference>
<name>A0A160U2D1_9ZZZZ</name>
<proteinExistence type="predicted"/>
<dbReference type="AlphaFoldDB" id="A0A160U2D1"/>